<evidence type="ECO:0000313" key="4">
    <source>
        <dbReference type="Proteomes" id="UP000273044"/>
    </source>
</evidence>
<reference evidence="3 4" key="1">
    <citation type="submission" date="2018-12" db="EMBL/GenBank/DDBJ databases">
        <authorList>
            <consortium name="Pathogen Informatics"/>
        </authorList>
    </citation>
    <scope>NUCLEOTIDE SEQUENCE [LARGE SCALE GENOMIC DNA]</scope>
    <source>
        <strain evidence="3 4">NCTC12967</strain>
    </source>
</reference>
<proteinExistence type="predicted"/>
<protein>
    <recommendedName>
        <fullName evidence="5">Lipoprotein</fullName>
    </recommendedName>
</protein>
<dbReference type="Proteomes" id="UP000273044">
    <property type="component" value="Chromosome"/>
</dbReference>
<evidence type="ECO:0008006" key="5">
    <source>
        <dbReference type="Google" id="ProtNLM"/>
    </source>
</evidence>
<feature type="chain" id="PRO_5038568852" description="Lipoprotein" evidence="2">
    <location>
        <begin position="24"/>
        <end position="217"/>
    </location>
</feature>
<organism evidence="3 4">
    <name type="scientific">Arachnia propionica</name>
    <dbReference type="NCBI Taxonomy" id="1750"/>
    <lineage>
        <taxon>Bacteria</taxon>
        <taxon>Bacillati</taxon>
        <taxon>Actinomycetota</taxon>
        <taxon>Actinomycetes</taxon>
        <taxon>Propionibacteriales</taxon>
        <taxon>Propionibacteriaceae</taxon>
        <taxon>Arachnia</taxon>
    </lineage>
</organism>
<dbReference type="EMBL" id="LR134406">
    <property type="protein sequence ID" value="VEH71220.1"/>
    <property type="molecule type" value="Genomic_DNA"/>
</dbReference>
<feature type="region of interest" description="Disordered" evidence="1">
    <location>
        <begin position="147"/>
        <end position="173"/>
    </location>
</feature>
<sequence>MSVPVRRCFRLLPALVLVTGLLAGCWGSSGTDQNATSDSGAPSTQDSAGIELPSTRPSAGTEASPSAAQSSAPVPGAYLGAGGPRPANATPITAVYSGYAVIVTPSKNISCEFSDTSAGCGVMNYTDSKPYGSDELGPKWWVRMKSSASADQAEPEMVSRSQPPLSQNPGTPGQQVEYGTVVYHGDYVCASEDAGLTCWNTTTGHGAFMNRDATATF</sequence>
<feature type="region of interest" description="Disordered" evidence="1">
    <location>
        <begin position="32"/>
        <end position="72"/>
    </location>
</feature>
<gene>
    <name evidence="3" type="ORF">NCTC12967_02538</name>
</gene>
<feature type="compositionally biased region" description="Polar residues" evidence="1">
    <location>
        <begin position="32"/>
        <end position="47"/>
    </location>
</feature>
<feature type="compositionally biased region" description="Polar residues" evidence="1">
    <location>
        <begin position="159"/>
        <end position="173"/>
    </location>
</feature>
<name>A0A448N1G2_9ACTN</name>
<keyword evidence="2" id="KW-0732">Signal</keyword>
<keyword evidence="4" id="KW-1185">Reference proteome</keyword>
<feature type="compositionally biased region" description="Low complexity" evidence="1">
    <location>
        <begin position="63"/>
        <end position="72"/>
    </location>
</feature>
<dbReference type="PROSITE" id="PS51257">
    <property type="entry name" value="PROKAR_LIPOPROTEIN"/>
    <property type="match status" value="1"/>
</dbReference>
<dbReference type="RefSeq" id="WP_061788142.1">
    <property type="nucleotide sequence ID" value="NZ_CAJZDL010000002.1"/>
</dbReference>
<feature type="signal peptide" evidence="2">
    <location>
        <begin position="1"/>
        <end position="23"/>
    </location>
</feature>
<dbReference type="GeneID" id="64407965"/>
<evidence type="ECO:0000256" key="1">
    <source>
        <dbReference type="SAM" id="MobiDB-lite"/>
    </source>
</evidence>
<dbReference type="AlphaFoldDB" id="A0A448N1G2"/>
<accession>A0A448N1G2</accession>
<evidence type="ECO:0000256" key="2">
    <source>
        <dbReference type="SAM" id="SignalP"/>
    </source>
</evidence>
<evidence type="ECO:0000313" key="3">
    <source>
        <dbReference type="EMBL" id="VEH71220.1"/>
    </source>
</evidence>